<keyword evidence="2" id="KW-1185">Reference proteome</keyword>
<evidence type="ECO:0000313" key="1">
    <source>
        <dbReference type="EMBL" id="USD20462.1"/>
    </source>
</evidence>
<sequence length="158" mass="17987">MELMHAEFDIKPDLVLKVLSLEETELIRQQWIDTFCKNRKGISIKNYKWHIFSTEAYPSVSGSSAEEVYLSQQAPEFIVLSEHHESAIITSELPIECSSSDYYVFPKNLAWTMASTHENGWLGPYFAEHAQYEKLNKINLAGIAKAKAIAEAKSKGWC</sequence>
<dbReference type="EMBL" id="CP092418">
    <property type="protein sequence ID" value="USD20462.1"/>
    <property type="molecule type" value="Genomic_DNA"/>
</dbReference>
<organism evidence="1 2">
    <name type="scientific">Microbulbifer variabilis</name>
    <dbReference type="NCBI Taxonomy" id="266805"/>
    <lineage>
        <taxon>Bacteria</taxon>
        <taxon>Pseudomonadati</taxon>
        <taxon>Pseudomonadota</taxon>
        <taxon>Gammaproteobacteria</taxon>
        <taxon>Cellvibrionales</taxon>
        <taxon>Microbulbiferaceae</taxon>
        <taxon>Microbulbifer</taxon>
    </lineage>
</organism>
<proteinExistence type="predicted"/>
<name>A0ABY4VDF6_9GAMM</name>
<protein>
    <submittedName>
        <fullName evidence="1">DUF4275 family protein</fullName>
    </submittedName>
</protein>
<dbReference type="Proteomes" id="UP001055658">
    <property type="component" value="Chromosome"/>
</dbReference>
<evidence type="ECO:0000313" key="2">
    <source>
        <dbReference type="Proteomes" id="UP001055658"/>
    </source>
</evidence>
<dbReference type="RefSeq" id="WP_252082831.1">
    <property type="nucleotide sequence ID" value="NZ_CP092418.1"/>
</dbReference>
<dbReference type="InterPro" id="IPR025454">
    <property type="entry name" value="DUF4275"/>
</dbReference>
<dbReference type="Pfam" id="PF14101">
    <property type="entry name" value="DUF4275"/>
    <property type="match status" value="1"/>
</dbReference>
<reference evidence="1" key="1">
    <citation type="submission" date="2022-02" db="EMBL/GenBank/DDBJ databases">
        <title>Coral-associated bacteria.</title>
        <authorList>
            <person name="Tang K."/>
            <person name="Wang X."/>
        </authorList>
    </citation>
    <scope>NUCLEOTIDE SEQUENCE</scope>
    <source>
        <strain evidence="1">SCSIO 43006</strain>
    </source>
</reference>
<gene>
    <name evidence="1" type="ORF">MJO52_15460</name>
</gene>
<accession>A0ABY4VDF6</accession>